<dbReference type="GO" id="GO:0005783">
    <property type="term" value="C:endoplasmic reticulum"/>
    <property type="evidence" value="ECO:0007669"/>
    <property type="project" value="TreeGrafter"/>
</dbReference>
<dbReference type="PROSITE" id="PS50004">
    <property type="entry name" value="C2"/>
    <property type="match status" value="1"/>
</dbReference>
<name>A0A914X228_9BILA</name>
<dbReference type="InterPro" id="IPR000008">
    <property type="entry name" value="C2_dom"/>
</dbReference>
<feature type="region of interest" description="Disordered" evidence="1">
    <location>
        <begin position="190"/>
        <end position="222"/>
    </location>
</feature>
<dbReference type="GO" id="GO:0008289">
    <property type="term" value="F:lipid binding"/>
    <property type="evidence" value="ECO:0007669"/>
    <property type="project" value="InterPro"/>
</dbReference>
<evidence type="ECO:0000313" key="3">
    <source>
        <dbReference type="Proteomes" id="UP000887566"/>
    </source>
</evidence>
<proteinExistence type="predicted"/>
<dbReference type="InterPro" id="IPR035892">
    <property type="entry name" value="C2_domain_sf"/>
</dbReference>
<reference evidence="4" key="1">
    <citation type="submission" date="2022-11" db="UniProtKB">
        <authorList>
            <consortium name="WormBaseParasite"/>
        </authorList>
    </citation>
    <scope>IDENTIFICATION</scope>
</reference>
<evidence type="ECO:0000313" key="4">
    <source>
        <dbReference type="WBParaSite" id="PSAMB.scaffold614size45634.g7442.t1"/>
    </source>
</evidence>
<dbReference type="Proteomes" id="UP000887566">
    <property type="component" value="Unplaced"/>
</dbReference>
<evidence type="ECO:0000256" key="1">
    <source>
        <dbReference type="SAM" id="MobiDB-lite"/>
    </source>
</evidence>
<feature type="compositionally biased region" description="Basic and acidic residues" evidence="1">
    <location>
        <begin position="197"/>
        <end position="214"/>
    </location>
</feature>
<dbReference type="Pfam" id="PF00168">
    <property type="entry name" value="C2"/>
    <property type="match status" value="1"/>
</dbReference>
<sequence length="222" mass="23784">MTAVPPSSGSNGSTSDSKGKYCQLQVQIVGAKLNGVSGFLSKPDVYAELLVDASPSKKTVVKKKTSSPQWEETFTVLVTESSVLEFKVFGKSKLFEDSLIGQKTLKLSHAVRKESDNGKFDNTKVLLNLTGKDSSKAGELRVALTGILPKPKPRKPEGVPNGVTNGEVGDGAQEDHYQLVNGVISIKVSDGQQAGGEHARRPEQLTEKLNRAIDETEGFGNE</sequence>
<dbReference type="Gene3D" id="2.60.40.150">
    <property type="entry name" value="C2 domain"/>
    <property type="match status" value="1"/>
</dbReference>
<accession>A0A914X228</accession>
<dbReference type="PANTHER" id="PTHR10774:SF190">
    <property type="entry name" value="C2 CALCIUM_LIPID-BINDING ENDONUCLEASE_EXONUCLEASE_PHOSPHATASE-RELATED"/>
    <property type="match status" value="1"/>
</dbReference>
<keyword evidence="3" id="KW-1185">Reference proteome</keyword>
<dbReference type="AlphaFoldDB" id="A0A914X228"/>
<dbReference type="WBParaSite" id="PSAMB.scaffold614size45634.g7442.t1">
    <property type="protein sequence ID" value="PSAMB.scaffold614size45634.g7442.t1"/>
    <property type="gene ID" value="PSAMB.scaffold614size45634.g7442"/>
</dbReference>
<dbReference type="PANTHER" id="PTHR10774">
    <property type="entry name" value="EXTENDED SYNAPTOTAGMIN-RELATED"/>
    <property type="match status" value="1"/>
</dbReference>
<protein>
    <submittedName>
        <fullName evidence="4">C2 domain-containing protein</fullName>
    </submittedName>
</protein>
<dbReference type="InterPro" id="IPR045050">
    <property type="entry name" value="Synaptotagmin_plant"/>
</dbReference>
<feature type="domain" description="C2" evidence="2">
    <location>
        <begin position="5"/>
        <end position="120"/>
    </location>
</feature>
<organism evidence="3 4">
    <name type="scientific">Plectus sambesii</name>
    <dbReference type="NCBI Taxonomy" id="2011161"/>
    <lineage>
        <taxon>Eukaryota</taxon>
        <taxon>Metazoa</taxon>
        <taxon>Ecdysozoa</taxon>
        <taxon>Nematoda</taxon>
        <taxon>Chromadorea</taxon>
        <taxon>Plectida</taxon>
        <taxon>Plectina</taxon>
        <taxon>Plectoidea</taxon>
        <taxon>Plectidae</taxon>
        <taxon>Plectus</taxon>
    </lineage>
</organism>
<evidence type="ECO:0000259" key="2">
    <source>
        <dbReference type="PROSITE" id="PS50004"/>
    </source>
</evidence>
<dbReference type="SMART" id="SM00239">
    <property type="entry name" value="C2"/>
    <property type="match status" value="1"/>
</dbReference>
<dbReference type="SUPFAM" id="SSF49562">
    <property type="entry name" value="C2 domain (Calcium/lipid-binding domain, CaLB)"/>
    <property type="match status" value="1"/>
</dbReference>